<gene>
    <name evidence="2" type="ORF">AVEN_68558_1</name>
</gene>
<evidence type="ECO:0000313" key="3">
    <source>
        <dbReference type="Proteomes" id="UP000499080"/>
    </source>
</evidence>
<evidence type="ECO:0000313" key="2">
    <source>
        <dbReference type="EMBL" id="GBM63108.1"/>
    </source>
</evidence>
<keyword evidence="1" id="KW-1133">Transmembrane helix</keyword>
<dbReference type="PANTHER" id="PTHR10492:SF57">
    <property type="entry name" value="ATP-DEPENDENT DNA HELICASE"/>
    <property type="match status" value="1"/>
</dbReference>
<sequence length="127" mass="14849">MYPREFIKETQFATDGYPLNRRRKPEDGAQIATVKMISDSVVIDNRWIVPYSPLLLKIFDAHINVECCNSVKSIKYILKYVHKVYLLPIPVIIALMKFLNIKQVAIFRAMKWREAFLDFPSTNDTPQ</sequence>
<name>A0A4Y2HCV7_ARAVE</name>
<keyword evidence="1" id="KW-0812">Transmembrane</keyword>
<organism evidence="2 3">
    <name type="scientific">Araneus ventricosus</name>
    <name type="common">Orbweaver spider</name>
    <name type="synonym">Epeira ventricosa</name>
    <dbReference type="NCBI Taxonomy" id="182803"/>
    <lineage>
        <taxon>Eukaryota</taxon>
        <taxon>Metazoa</taxon>
        <taxon>Ecdysozoa</taxon>
        <taxon>Arthropoda</taxon>
        <taxon>Chelicerata</taxon>
        <taxon>Arachnida</taxon>
        <taxon>Araneae</taxon>
        <taxon>Araneomorphae</taxon>
        <taxon>Entelegynae</taxon>
        <taxon>Araneoidea</taxon>
        <taxon>Araneidae</taxon>
        <taxon>Araneus</taxon>
    </lineage>
</organism>
<feature type="transmembrane region" description="Helical" evidence="1">
    <location>
        <begin position="84"/>
        <end position="101"/>
    </location>
</feature>
<comment type="caution">
    <text evidence="2">The sequence shown here is derived from an EMBL/GenBank/DDBJ whole genome shotgun (WGS) entry which is preliminary data.</text>
</comment>
<keyword evidence="1" id="KW-0472">Membrane</keyword>
<dbReference type="OrthoDB" id="6425749at2759"/>
<reference evidence="2 3" key="1">
    <citation type="journal article" date="2019" name="Sci. Rep.">
        <title>Orb-weaving spider Araneus ventricosus genome elucidates the spidroin gene catalogue.</title>
        <authorList>
            <person name="Kono N."/>
            <person name="Nakamura H."/>
            <person name="Ohtoshi R."/>
            <person name="Moran D.A.P."/>
            <person name="Shinohara A."/>
            <person name="Yoshida Y."/>
            <person name="Fujiwara M."/>
            <person name="Mori M."/>
            <person name="Tomita M."/>
            <person name="Arakawa K."/>
        </authorList>
    </citation>
    <scope>NUCLEOTIDE SEQUENCE [LARGE SCALE GENOMIC DNA]</scope>
</reference>
<evidence type="ECO:0000256" key="1">
    <source>
        <dbReference type="SAM" id="Phobius"/>
    </source>
</evidence>
<dbReference type="EMBL" id="BGPR01001851">
    <property type="protein sequence ID" value="GBM63108.1"/>
    <property type="molecule type" value="Genomic_DNA"/>
</dbReference>
<proteinExistence type="predicted"/>
<protein>
    <submittedName>
        <fullName evidence="2">Uncharacterized protein</fullName>
    </submittedName>
</protein>
<dbReference type="PANTHER" id="PTHR10492">
    <property type="match status" value="1"/>
</dbReference>
<accession>A0A4Y2HCV7</accession>
<keyword evidence="3" id="KW-1185">Reference proteome</keyword>
<dbReference type="AlphaFoldDB" id="A0A4Y2HCV7"/>
<dbReference type="Proteomes" id="UP000499080">
    <property type="component" value="Unassembled WGS sequence"/>
</dbReference>